<keyword evidence="1" id="KW-0472">Membrane</keyword>
<reference evidence="3 4" key="1">
    <citation type="submission" date="2017-08" db="EMBL/GenBank/DDBJ databases">
        <title>Lysobacter sylvestris genome.</title>
        <authorList>
            <person name="Zhang D.-C."/>
            <person name="Albuquerque L."/>
            <person name="Franca L."/>
            <person name="Froufe H.J.C."/>
            <person name="Barroso C."/>
            <person name="Egas C."/>
            <person name="Da Costa M."/>
            <person name="Margesin R."/>
        </authorList>
    </citation>
    <scope>NUCLEOTIDE SEQUENCE [LARGE SCALE GENOMIC DNA]</scope>
    <source>
        <strain evidence="3 4">AM20-91</strain>
    </source>
</reference>
<dbReference type="Pfam" id="PF25231">
    <property type="entry name" value="DUF7847"/>
    <property type="match status" value="1"/>
</dbReference>
<dbReference type="InterPro" id="IPR047798">
    <property type="entry name" value="BPSS1780-like"/>
</dbReference>
<dbReference type="Proteomes" id="UP000236220">
    <property type="component" value="Unassembled WGS sequence"/>
</dbReference>
<dbReference type="AlphaFoldDB" id="A0A2K1Q1D0"/>
<sequence>MTMDEIRKPASNEIRKVPASAGAQWLIDGFATLKASPTGFGAMGLVYGVLAALMAGVVMLLPQAAFVVQTLWFLAAPVLTAGLVWAAREVAEGRHVGVAAYSEPARQGKVPSLLATLLPQFVAAVLIAGLAFVLIGYDNVRTMMEVFEKMRDAPPGAQPDPALLAALPAGGVLLWMLCAILIGFAMFFVTFIAVPGIMLGGKDVFTALRASWRASLRNLPAMLVLIVLLIIMLIGIALLAGIVGAIVGIVAGQVMQMLVVQLVMMTVLAPVMAAAATSAWRSMLGADAGPPALPVGQLQA</sequence>
<feature type="transmembrane region" description="Helical" evidence="1">
    <location>
        <begin position="66"/>
        <end position="87"/>
    </location>
</feature>
<protein>
    <recommendedName>
        <fullName evidence="2">DUF7847 domain-containing protein</fullName>
    </recommendedName>
</protein>
<dbReference type="NCBIfam" id="NF041043">
    <property type="entry name" value="BPSS1780_fam"/>
    <property type="match status" value="1"/>
</dbReference>
<comment type="caution">
    <text evidence="3">The sequence shown here is derived from an EMBL/GenBank/DDBJ whole genome shotgun (WGS) entry which is preliminary data.</text>
</comment>
<feature type="transmembrane region" description="Helical" evidence="1">
    <location>
        <begin position="113"/>
        <end position="137"/>
    </location>
</feature>
<name>A0A2K1Q1D0_9GAMM</name>
<evidence type="ECO:0000313" key="4">
    <source>
        <dbReference type="Proteomes" id="UP000236220"/>
    </source>
</evidence>
<evidence type="ECO:0000313" key="3">
    <source>
        <dbReference type="EMBL" id="PNS08846.1"/>
    </source>
</evidence>
<keyword evidence="4" id="KW-1185">Reference proteome</keyword>
<feature type="transmembrane region" description="Helical" evidence="1">
    <location>
        <begin position="172"/>
        <end position="200"/>
    </location>
</feature>
<proteinExistence type="predicted"/>
<dbReference type="EMBL" id="NPZB01000001">
    <property type="protein sequence ID" value="PNS08846.1"/>
    <property type="molecule type" value="Genomic_DNA"/>
</dbReference>
<evidence type="ECO:0000256" key="1">
    <source>
        <dbReference type="SAM" id="Phobius"/>
    </source>
</evidence>
<dbReference type="InterPro" id="IPR057169">
    <property type="entry name" value="DUF7847"/>
</dbReference>
<feature type="transmembrane region" description="Helical" evidence="1">
    <location>
        <begin position="257"/>
        <end position="276"/>
    </location>
</feature>
<feature type="domain" description="DUF7847" evidence="2">
    <location>
        <begin position="25"/>
        <end position="282"/>
    </location>
</feature>
<keyword evidence="1" id="KW-1133">Transmembrane helix</keyword>
<feature type="transmembrane region" description="Helical" evidence="1">
    <location>
        <begin position="40"/>
        <end position="60"/>
    </location>
</feature>
<gene>
    <name evidence="3" type="ORF">Lysil_0475</name>
</gene>
<feature type="transmembrane region" description="Helical" evidence="1">
    <location>
        <begin position="221"/>
        <end position="251"/>
    </location>
</feature>
<accession>A0A2K1Q1D0</accession>
<organism evidence="3 4">
    <name type="scientific">Solilutibacter silvestris</name>
    <dbReference type="NCBI Taxonomy" id="1645665"/>
    <lineage>
        <taxon>Bacteria</taxon>
        <taxon>Pseudomonadati</taxon>
        <taxon>Pseudomonadota</taxon>
        <taxon>Gammaproteobacteria</taxon>
        <taxon>Lysobacterales</taxon>
        <taxon>Lysobacteraceae</taxon>
        <taxon>Solilutibacter</taxon>
    </lineage>
</organism>
<evidence type="ECO:0000259" key="2">
    <source>
        <dbReference type="Pfam" id="PF25231"/>
    </source>
</evidence>
<keyword evidence="1" id="KW-0812">Transmembrane</keyword>